<protein>
    <submittedName>
        <fullName evidence="1">Uncharacterized protein</fullName>
    </submittedName>
</protein>
<accession>A0ACC3N3V2</accession>
<comment type="caution">
    <text evidence="1">The sequence shown here is derived from an EMBL/GenBank/DDBJ whole genome shotgun (WGS) entry which is preliminary data.</text>
</comment>
<name>A0ACC3N3V2_9PEZI</name>
<dbReference type="EMBL" id="JAUTXU010000092">
    <property type="protein sequence ID" value="KAK3709513.1"/>
    <property type="molecule type" value="Genomic_DNA"/>
</dbReference>
<keyword evidence="2" id="KW-1185">Reference proteome</keyword>
<sequence length="236" mass="25235">MATTSPLLLILGAGPNIGAHVARAFAAERYRVATTSRARQSTPRNDGQLHITSDLSDPSAVSKTFAEVRKSFGEPNVVVYNAAANTAIDEKNPATLPYSALSKDLAINTLSVLAAAEEAVKGFRELPKDVSKAFIYTGNMLNIYPIPGLLSNGVGKAATAHLIATMASAYRDEGFNFYYADERKADGAPAYAAVDGDAHARMYLQLAEGKESVPWHATFVESIGYKEFSSDARSKV</sequence>
<dbReference type="Proteomes" id="UP001281147">
    <property type="component" value="Unassembled WGS sequence"/>
</dbReference>
<organism evidence="1 2">
    <name type="scientific">Vermiconidia calcicola</name>
    <dbReference type="NCBI Taxonomy" id="1690605"/>
    <lineage>
        <taxon>Eukaryota</taxon>
        <taxon>Fungi</taxon>
        <taxon>Dikarya</taxon>
        <taxon>Ascomycota</taxon>
        <taxon>Pezizomycotina</taxon>
        <taxon>Dothideomycetes</taxon>
        <taxon>Dothideomycetidae</taxon>
        <taxon>Mycosphaerellales</taxon>
        <taxon>Extremaceae</taxon>
        <taxon>Vermiconidia</taxon>
    </lineage>
</organism>
<evidence type="ECO:0000313" key="2">
    <source>
        <dbReference type="Proteomes" id="UP001281147"/>
    </source>
</evidence>
<evidence type="ECO:0000313" key="1">
    <source>
        <dbReference type="EMBL" id="KAK3709513.1"/>
    </source>
</evidence>
<reference evidence="1" key="1">
    <citation type="submission" date="2023-07" db="EMBL/GenBank/DDBJ databases">
        <title>Black Yeasts Isolated from many extreme environments.</title>
        <authorList>
            <person name="Coleine C."/>
            <person name="Stajich J.E."/>
            <person name="Selbmann L."/>
        </authorList>
    </citation>
    <scope>NUCLEOTIDE SEQUENCE</scope>
    <source>
        <strain evidence="1">CCFEE 5714</strain>
    </source>
</reference>
<proteinExistence type="predicted"/>
<gene>
    <name evidence="1" type="ORF">LTR37_010886</name>
</gene>